<accession>A0A650CJZ6</accession>
<evidence type="ECO:0000313" key="4">
    <source>
        <dbReference type="Proteomes" id="UP000582213"/>
    </source>
</evidence>
<proteinExistence type="predicted"/>
<gene>
    <name evidence="2" type="ORF">D1869_13035</name>
    <name evidence="1" type="ORF">HNQ62_002805</name>
</gene>
<sequence>MNIKLIAVLLLLSLALNIYLGYSTLHLKSKEEVHSITLKYNQTLLIKKGGEYSVSLYIKNKNIVYVNAIIEISINHHRHTKDFFIELNSNQTHRIIHLNAGLYLIKITYLITYKGNIPPNNTDILINITEIKG</sequence>
<dbReference type="AlphaFoldDB" id="A0A650CJZ6"/>
<protein>
    <submittedName>
        <fullName evidence="2">Uncharacterized protein</fullName>
    </submittedName>
</protein>
<dbReference type="RefSeq" id="WP_156015468.1">
    <property type="nucleotide sequence ID" value="NZ_CP045484.1"/>
</dbReference>
<dbReference type="KEGG" id="soh:D1869_13035"/>
<dbReference type="EMBL" id="JACHFY010000037">
    <property type="protein sequence ID" value="MBB5255030.1"/>
    <property type="molecule type" value="Genomic_DNA"/>
</dbReference>
<organism evidence="2 3">
    <name type="scientific">Sulfurisphaera ohwakuensis</name>
    <dbReference type="NCBI Taxonomy" id="69656"/>
    <lineage>
        <taxon>Archaea</taxon>
        <taxon>Thermoproteota</taxon>
        <taxon>Thermoprotei</taxon>
        <taxon>Sulfolobales</taxon>
        <taxon>Sulfolobaceae</taxon>
        <taxon>Sulfurisphaera</taxon>
    </lineage>
</organism>
<dbReference type="Proteomes" id="UP000582213">
    <property type="component" value="Unassembled WGS sequence"/>
</dbReference>
<dbReference type="GeneID" id="42802186"/>
<keyword evidence="3" id="KW-1185">Reference proteome</keyword>
<dbReference type="OrthoDB" id="373664at2157"/>
<dbReference type="Proteomes" id="UP000427373">
    <property type="component" value="Chromosome"/>
</dbReference>
<dbReference type="EMBL" id="CP045484">
    <property type="protein sequence ID" value="QGR18005.1"/>
    <property type="molecule type" value="Genomic_DNA"/>
</dbReference>
<name>A0A650CJZ6_SULOH</name>
<evidence type="ECO:0000313" key="2">
    <source>
        <dbReference type="EMBL" id="QGR18005.1"/>
    </source>
</evidence>
<reference evidence="1 4" key="2">
    <citation type="submission" date="2020-08" db="EMBL/GenBank/DDBJ databases">
        <title>Genomic Encyclopedia of Type Strains, Phase IV (KMG-IV): sequencing the most valuable type-strain genomes for metagenomic binning, comparative biology and taxonomic classification.</title>
        <authorList>
            <person name="Goeker M."/>
        </authorList>
    </citation>
    <scope>NUCLEOTIDE SEQUENCE [LARGE SCALE GENOMIC DNA]</scope>
    <source>
        <strain evidence="1 4">DSM 12421</strain>
    </source>
</reference>
<evidence type="ECO:0000313" key="3">
    <source>
        <dbReference type="Proteomes" id="UP000427373"/>
    </source>
</evidence>
<evidence type="ECO:0000313" key="1">
    <source>
        <dbReference type="EMBL" id="MBB5255030.1"/>
    </source>
</evidence>
<reference evidence="2 3" key="1">
    <citation type="submission" date="2019-10" db="EMBL/GenBank/DDBJ databases">
        <title>Genome Sequences from Six Type Strain Members of the Archaeal Family Sulfolobaceae: Acidianus ambivalens, Acidianus infernus, Metallosphaera prunae, Stygiolobus azoricus, Sulfolobus metallicus, and Sulfurisphaera ohwakuensis.</title>
        <authorList>
            <person name="Counts J.A."/>
            <person name="Kelly R.M."/>
        </authorList>
    </citation>
    <scope>NUCLEOTIDE SEQUENCE [LARGE SCALE GENOMIC DNA]</scope>
    <source>
        <strain evidence="2 3">TA-1</strain>
    </source>
</reference>